<evidence type="ECO:0000313" key="3">
    <source>
        <dbReference type="Proteomes" id="UP000815677"/>
    </source>
</evidence>
<evidence type="ECO:0000313" key="2">
    <source>
        <dbReference type="EMBL" id="GAT50909.1"/>
    </source>
</evidence>
<dbReference type="Pfam" id="PF20415">
    <property type="entry name" value="DUF6699"/>
    <property type="match status" value="1"/>
</dbReference>
<proteinExistence type="predicted"/>
<gene>
    <name evidence="2" type="ORF">MCHLO_08098</name>
</gene>
<dbReference type="Proteomes" id="UP000815677">
    <property type="component" value="Unassembled WGS sequence"/>
</dbReference>
<sequence>MGGGPGWPLSTNTPEDHAIFSPTKCTGTMPGLRPGAPRLRPIALPSQIPLGTHNDACVTLHPQLRPGTCVRICCQWPPSARRTGMEDLTPRWPQSMLQAPATTPALPSLTLVVRELPWVITVHASSIFGVSIGDVYKAIWEALGMKLDKFHWDEWRVHADAASGSNILQGIVFERGLRRADLLAGQTTFAGLVRAGDEDGDVWTLELEDSEWKMD</sequence>
<dbReference type="InterPro" id="IPR046522">
    <property type="entry name" value="DUF6699"/>
</dbReference>
<dbReference type="EMBL" id="DF846724">
    <property type="protein sequence ID" value="GAT50909.1"/>
    <property type="molecule type" value="Genomic_DNA"/>
</dbReference>
<name>A0ABQ0LIG8_MYCCL</name>
<protein>
    <recommendedName>
        <fullName evidence="1">DUF6699 domain-containing protein</fullName>
    </recommendedName>
</protein>
<keyword evidence="3" id="KW-1185">Reference proteome</keyword>
<feature type="domain" description="DUF6699" evidence="1">
    <location>
        <begin position="77"/>
        <end position="197"/>
    </location>
</feature>
<organism evidence="2 3">
    <name type="scientific">Mycena chlorophos</name>
    <name type="common">Agaric fungus</name>
    <name type="synonym">Agaricus chlorophos</name>
    <dbReference type="NCBI Taxonomy" id="658473"/>
    <lineage>
        <taxon>Eukaryota</taxon>
        <taxon>Fungi</taxon>
        <taxon>Dikarya</taxon>
        <taxon>Basidiomycota</taxon>
        <taxon>Agaricomycotina</taxon>
        <taxon>Agaricomycetes</taxon>
        <taxon>Agaricomycetidae</taxon>
        <taxon>Agaricales</taxon>
        <taxon>Marasmiineae</taxon>
        <taxon>Mycenaceae</taxon>
        <taxon>Mycena</taxon>
    </lineage>
</organism>
<evidence type="ECO:0000259" key="1">
    <source>
        <dbReference type="Pfam" id="PF20415"/>
    </source>
</evidence>
<accession>A0ABQ0LIG8</accession>
<reference evidence="2" key="1">
    <citation type="submission" date="2014-09" db="EMBL/GenBank/DDBJ databases">
        <title>Genome sequence of the luminous mushroom Mycena chlorophos for searching fungal bioluminescence genes.</title>
        <authorList>
            <person name="Tanaka Y."/>
            <person name="Kasuga D."/>
            <person name="Oba Y."/>
            <person name="Hase S."/>
            <person name="Sato K."/>
            <person name="Oba Y."/>
            <person name="Sakakibara Y."/>
        </authorList>
    </citation>
    <scope>NUCLEOTIDE SEQUENCE</scope>
</reference>